<evidence type="ECO:0000256" key="2">
    <source>
        <dbReference type="ARBA" id="ARBA00022475"/>
    </source>
</evidence>
<protein>
    <recommendedName>
        <fullName evidence="13">Ig-like domain-containing protein</fullName>
    </recommendedName>
</protein>
<evidence type="ECO:0000313" key="15">
    <source>
        <dbReference type="Proteomes" id="UP001369086"/>
    </source>
</evidence>
<feature type="domain" description="Ig-like" evidence="13">
    <location>
        <begin position="20"/>
        <end position="125"/>
    </location>
</feature>
<evidence type="ECO:0000259" key="13">
    <source>
        <dbReference type="PROSITE" id="PS50835"/>
    </source>
</evidence>
<keyword evidence="2" id="KW-1003">Cell membrane</keyword>
<dbReference type="SMART" id="SM00409">
    <property type="entry name" value="IG"/>
    <property type="match status" value="1"/>
</dbReference>
<evidence type="ECO:0000256" key="3">
    <source>
        <dbReference type="ARBA" id="ARBA00022692"/>
    </source>
</evidence>
<dbReference type="InterPro" id="IPR036179">
    <property type="entry name" value="Ig-like_dom_sf"/>
</dbReference>
<evidence type="ECO:0000256" key="6">
    <source>
        <dbReference type="ARBA" id="ARBA00023136"/>
    </source>
</evidence>
<keyword evidence="15" id="KW-1185">Reference proteome</keyword>
<reference evidence="14 15" key="1">
    <citation type="submission" date="2021-05" db="EMBL/GenBank/DDBJ databases">
        <authorList>
            <person name="Zahm M."/>
            <person name="Klopp C."/>
            <person name="Cabau C."/>
            <person name="Kuhl H."/>
            <person name="Suciu R."/>
            <person name="Ciorpac M."/>
            <person name="Holostenco D."/>
            <person name="Gessner J."/>
            <person name="Wuertz S."/>
            <person name="Hohne C."/>
            <person name="Stock M."/>
            <person name="Gislard M."/>
            <person name="Lluch J."/>
            <person name="Milhes M."/>
            <person name="Lampietro C."/>
            <person name="Lopez Roques C."/>
            <person name="Donnadieu C."/>
            <person name="Du K."/>
            <person name="Schartl M."/>
            <person name="Guiguen Y."/>
        </authorList>
    </citation>
    <scope>NUCLEOTIDE SEQUENCE [LARGE SCALE GENOMIC DNA]</scope>
    <source>
        <strain evidence="14">Hh-F2</strain>
        <tissue evidence="14">Blood</tissue>
    </source>
</reference>
<keyword evidence="4 12" id="KW-0732">Signal</keyword>
<dbReference type="CDD" id="cd00099">
    <property type="entry name" value="IgV"/>
    <property type="match status" value="1"/>
</dbReference>
<sequence length="320" mass="35178">MELLPAMLLAFAMHRGECSPVVTPQRHTARPGESVRMQCSIDTVLLESSVISCYKEQPGRVLELVAQFIKHALTTGRYTGEIHNDNGNFSLTIGNVQRSDSGLYFCIVRALDTFTPGRSSRLLVTDPQITPSVQLFSLGPAEGESSWTEPVPVVCLVRDASPLWGPVLWTIPGVSTEPTSQFEEGLTEPDGSYTMTSHITVSAKQWESGGVMCEVHINATVRISASSQGIHGNSIFGKWGANCLHVLYYGLPGVCVLFLIVLTSTCLCRKRLKTAQRNRKVELTAHHSGTRQRKTRKDATEYASLNLIRTRGYQPTACLK</sequence>
<evidence type="ECO:0000256" key="11">
    <source>
        <dbReference type="SAM" id="Phobius"/>
    </source>
</evidence>
<dbReference type="Proteomes" id="UP001369086">
    <property type="component" value="Unassembled WGS sequence"/>
</dbReference>
<keyword evidence="9" id="KW-0325">Glycoprotein</keyword>
<keyword evidence="3 11" id="KW-0812">Transmembrane</keyword>
<dbReference type="Pfam" id="PF07686">
    <property type="entry name" value="V-set"/>
    <property type="match status" value="1"/>
</dbReference>
<dbReference type="InterPro" id="IPR003597">
    <property type="entry name" value="Ig_C1-set"/>
</dbReference>
<proteinExistence type="predicted"/>
<gene>
    <name evidence="14" type="ORF">HHUSO_G29868</name>
</gene>
<dbReference type="Gene3D" id="2.60.40.10">
    <property type="entry name" value="Immunoglobulins"/>
    <property type="match status" value="2"/>
</dbReference>
<dbReference type="InterPro" id="IPR013783">
    <property type="entry name" value="Ig-like_fold"/>
</dbReference>
<feature type="chain" id="PRO_5045437903" description="Ig-like domain-containing protein" evidence="12">
    <location>
        <begin position="19"/>
        <end position="320"/>
    </location>
</feature>
<keyword evidence="5 11" id="KW-1133">Transmembrane helix</keyword>
<dbReference type="InterPro" id="IPR003599">
    <property type="entry name" value="Ig_sub"/>
</dbReference>
<name>A0ABR0YFN6_HUSHU</name>
<keyword evidence="6 11" id="KW-0472">Membrane</keyword>
<evidence type="ECO:0000256" key="12">
    <source>
        <dbReference type="SAM" id="SignalP"/>
    </source>
</evidence>
<dbReference type="SUPFAM" id="SSF48726">
    <property type="entry name" value="Immunoglobulin"/>
    <property type="match status" value="2"/>
</dbReference>
<keyword evidence="10" id="KW-0393">Immunoglobulin domain</keyword>
<dbReference type="InterPro" id="IPR007110">
    <property type="entry name" value="Ig-like_dom"/>
</dbReference>
<evidence type="ECO:0000256" key="1">
    <source>
        <dbReference type="ARBA" id="ARBA00004251"/>
    </source>
</evidence>
<comment type="caution">
    <text evidence="14">The sequence shown here is derived from an EMBL/GenBank/DDBJ whole genome shotgun (WGS) entry which is preliminary data.</text>
</comment>
<evidence type="ECO:0000256" key="9">
    <source>
        <dbReference type="ARBA" id="ARBA00023180"/>
    </source>
</evidence>
<feature type="transmembrane region" description="Helical" evidence="11">
    <location>
        <begin position="246"/>
        <end position="268"/>
    </location>
</feature>
<evidence type="ECO:0000256" key="5">
    <source>
        <dbReference type="ARBA" id="ARBA00022989"/>
    </source>
</evidence>
<evidence type="ECO:0000256" key="4">
    <source>
        <dbReference type="ARBA" id="ARBA00022729"/>
    </source>
</evidence>
<feature type="signal peptide" evidence="12">
    <location>
        <begin position="1"/>
        <end position="18"/>
    </location>
</feature>
<evidence type="ECO:0000256" key="10">
    <source>
        <dbReference type="ARBA" id="ARBA00023319"/>
    </source>
</evidence>
<dbReference type="InterPro" id="IPR051713">
    <property type="entry name" value="T-cell_Activation_Regulation"/>
</dbReference>
<dbReference type="EMBL" id="JAHFZB010000032">
    <property type="protein sequence ID" value="KAK6471452.1"/>
    <property type="molecule type" value="Genomic_DNA"/>
</dbReference>
<keyword evidence="8" id="KW-0675">Receptor</keyword>
<dbReference type="PROSITE" id="PS50835">
    <property type="entry name" value="IG_LIKE"/>
    <property type="match status" value="2"/>
</dbReference>
<evidence type="ECO:0000313" key="14">
    <source>
        <dbReference type="EMBL" id="KAK6471452.1"/>
    </source>
</evidence>
<organism evidence="14 15">
    <name type="scientific">Huso huso</name>
    <name type="common">Beluga</name>
    <name type="synonym">Acipenser huso</name>
    <dbReference type="NCBI Taxonomy" id="61971"/>
    <lineage>
        <taxon>Eukaryota</taxon>
        <taxon>Metazoa</taxon>
        <taxon>Chordata</taxon>
        <taxon>Craniata</taxon>
        <taxon>Vertebrata</taxon>
        <taxon>Euteleostomi</taxon>
        <taxon>Actinopterygii</taxon>
        <taxon>Chondrostei</taxon>
        <taxon>Acipenseriformes</taxon>
        <taxon>Acipenseridae</taxon>
        <taxon>Huso</taxon>
    </lineage>
</organism>
<dbReference type="InterPro" id="IPR013106">
    <property type="entry name" value="Ig_V-set"/>
</dbReference>
<dbReference type="PANTHER" id="PTHR25466">
    <property type="entry name" value="T-LYMPHOCYTE ACTIVATION ANTIGEN"/>
    <property type="match status" value="1"/>
</dbReference>
<feature type="domain" description="Ig-like" evidence="13">
    <location>
        <begin position="127"/>
        <end position="224"/>
    </location>
</feature>
<keyword evidence="7" id="KW-1015">Disulfide bond</keyword>
<comment type="subcellular location">
    <subcellularLocation>
        <location evidence="1">Cell membrane</location>
        <topology evidence="1">Single-pass type I membrane protein</topology>
    </subcellularLocation>
</comment>
<accession>A0ABR0YFN6</accession>
<evidence type="ECO:0000256" key="7">
    <source>
        <dbReference type="ARBA" id="ARBA00023157"/>
    </source>
</evidence>
<dbReference type="PANTHER" id="PTHR25466:SF9">
    <property type="entry name" value="FIBRONECTIN TYPE-III DOMAIN-CONTAINING PROTEIN"/>
    <property type="match status" value="1"/>
</dbReference>
<dbReference type="SMART" id="SM00406">
    <property type="entry name" value="IGv"/>
    <property type="match status" value="1"/>
</dbReference>
<dbReference type="Pfam" id="PF07654">
    <property type="entry name" value="C1-set"/>
    <property type="match status" value="1"/>
</dbReference>
<evidence type="ECO:0000256" key="8">
    <source>
        <dbReference type="ARBA" id="ARBA00023170"/>
    </source>
</evidence>